<organism evidence="1 2">
    <name type="scientific">Effrenium voratum</name>
    <dbReference type="NCBI Taxonomy" id="2562239"/>
    <lineage>
        <taxon>Eukaryota</taxon>
        <taxon>Sar</taxon>
        <taxon>Alveolata</taxon>
        <taxon>Dinophyceae</taxon>
        <taxon>Suessiales</taxon>
        <taxon>Symbiodiniaceae</taxon>
        <taxon>Effrenium</taxon>
    </lineage>
</organism>
<name>A0AA36IAQ5_9DINO</name>
<protein>
    <submittedName>
        <fullName evidence="1">Uncharacterized protein</fullName>
    </submittedName>
</protein>
<comment type="caution">
    <text evidence="1">The sequence shown here is derived from an EMBL/GenBank/DDBJ whole genome shotgun (WGS) entry which is preliminary data.</text>
</comment>
<sequence length="247" mass="27611">MFLLQNCEAFLQEQRLFLRLGRGRLVRDGFLALLFKEAPNLSTSVWTPQEPQGQGQSQGNRCFLCSAEDHSVLDCEFLPCGVVIKSPQMEELDRQQRRARLEEALEKENFGPPEAVRWYKKETSGSGLLYVRLASPELAHELLQQEVLDIGGEPANVYPITKGKPAPKVKANPAKAKIARRKLAKVQAAAATLAPCQVKDGTAPPRPCLLCDDKEHQAHRCPFWRQCVTIKGAEERDRDALLKTLGL</sequence>
<evidence type="ECO:0000313" key="1">
    <source>
        <dbReference type="EMBL" id="CAJ1384222.1"/>
    </source>
</evidence>
<accession>A0AA36IAQ5</accession>
<proteinExistence type="predicted"/>
<reference evidence="1" key="1">
    <citation type="submission" date="2023-08" db="EMBL/GenBank/DDBJ databases">
        <authorList>
            <person name="Chen Y."/>
            <person name="Shah S."/>
            <person name="Dougan E. K."/>
            <person name="Thang M."/>
            <person name="Chan C."/>
        </authorList>
    </citation>
    <scope>NUCLEOTIDE SEQUENCE</scope>
</reference>
<dbReference type="AlphaFoldDB" id="A0AA36IAQ5"/>
<gene>
    <name evidence="1" type="ORF">EVOR1521_LOCUS11130</name>
</gene>
<evidence type="ECO:0000313" key="2">
    <source>
        <dbReference type="Proteomes" id="UP001178507"/>
    </source>
</evidence>
<keyword evidence="2" id="KW-1185">Reference proteome</keyword>
<dbReference type="Proteomes" id="UP001178507">
    <property type="component" value="Unassembled WGS sequence"/>
</dbReference>
<dbReference type="EMBL" id="CAUJNA010001100">
    <property type="protein sequence ID" value="CAJ1384222.1"/>
    <property type="molecule type" value="Genomic_DNA"/>
</dbReference>